<dbReference type="InterPro" id="IPR050314">
    <property type="entry name" value="Glycosyl_Hydrlase_18"/>
</dbReference>
<sequence length="245" mass="26883">MRYWRDQGVPAEKLILGFAAYGRTFTLSTQSSEIGAPISGAGTAGHYTMEAGFWSYYEVCLYLKGKTVQWIEDQKVPYDTTENQWVGFDNKDSINAKVNYLTANNFGGVSVWSLDLDDFNGKFCEQGKYPLISHLRSLLMSGAPATTTAEKPGNTAVQTTPNPETPPVDSTDQHGSITSAITTTTTTMTSAGKPDTQFCIGKTSGLYPNPNDPNSFYNCFNNITYVQKCPSGLVYQDSCKCCNWP</sequence>
<gene>
    <name evidence="17" type="ORF">AKAME5_000353300</name>
</gene>
<dbReference type="PANTHER" id="PTHR11177:SF379">
    <property type="entry name" value="CHITINASE"/>
    <property type="match status" value="1"/>
</dbReference>
<dbReference type="SUPFAM" id="SSF51445">
    <property type="entry name" value="(Trans)glycosidases"/>
    <property type="match status" value="1"/>
</dbReference>
<dbReference type="GO" id="GO:0008061">
    <property type="term" value="F:chitin binding"/>
    <property type="evidence" value="ECO:0007669"/>
    <property type="project" value="UniProtKB-KW"/>
</dbReference>
<evidence type="ECO:0000256" key="1">
    <source>
        <dbReference type="ARBA" id="ARBA00000822"/>
    </source>
</evidence>
<evidence type="ECO:0000256" key="2">
    <source>
        <dbReference type="ARBA" id="ARBA00004613"/>
    </source>
</evidence>
<dbReference type="EC" id="3.2.1.14" evidence="4"/>
<comment type="caution">
    <text evidence="17">The sequence shown here is derived from an EMBL/GenBank/DDBJ whole genome shotgun (WGS) entry which is preliminary data.</text>
</comment>
<dbReference type="AlphaFoldDB" id="A0AAD3MAG4"/>
<feature type="domain" description="GH18" evidence="16">
    <location>
        <begin position="1"/>
        <end position="142"/>
    </location>
</feature>
<evidence type="ECO:0000259" key="16">
    <source>
        <dbReference type="PROSITE" id="PS51910"/>
    </source>
</evidence>
<evidence type="ECO:0000256" key="5">
    <source>
        <dbReference type="ARBA" id="ARBA00022525"/>
    </source>
</evidence>
<evidence type="ECO:0000256" key="4">
    <source>
        <dbReference type="ARBA" id="ARBA00012729"/>
    </source>
</evidence>
<feature type="domain" description="Chitin-binding type-2" evidence="15">
    <location>
        <begin position="196"/>
        <end position="245"/>
    </location>
</feature>
<evidence type="ECO:0000313" key="18">
    <source>
        <dbReference type="Proteomes" id="UP001279410"/>
    </source>
</evidence>
<keyword evidence="10" id="KW-1015">Disulfide bond</keyword>
<dbReference type="EMBL" id="BRZM01000009">
    <property type="protein sequence ID" value="GLD50135.1"/>
    <property type="molecule type" value="Genomic_DNA"/>
</dbReference>
<name>A0AAD3MAG4_LATJO</name>
<dbReference type="SUPFAM" id="SSF57625">
    <property type="entry name" value="Invertebrate chitin-binding proteins"/>
    <property type="match status" value="1"/>
</dbReference>
<keyword evidence="8" id="KW-0378">Hydrolase</keyword>
<evidence type="ECO:0000256" key="14">
    <source>
        <dbReference type="SAM" id="MobiDB-lite"/>
    </source>
</evidence>
<keyword evidence="12" id="KW-0326">Glycosidase</keyword>
<protein>
    <recommendedName>
        <fullName evidence="4">chitinase</fullName>
        <ecNumber evidence="4">3.2.1.14</ecNumber>
    </recommendedName>
</protein>
<dbReference type="Gene3D" id="3.20.20.80">
    <property type="entry name" value="Glycosidases"/>
    <property type="match status" value="2"/>
</dbReference>
<evidence type="ECO:0000256" key="9">
    <source>
        <dbReference type="ARBA" id="ARBA00023024"/>
    </source>
</evidence>
<evidence type="ECO:0000256" key="12">
    <source>
        <dbReference type="ARBA" id="ARBA00023295"/>
    </source>
</evidence>
<organism evidence="17 18">
    <name type="scientific">Lates japonicus</name>
    <name type="common">Japanese lates</name>
    <dbReference type="NCBI Taxonomy" id="270547"/>
    <lineage>
        <taxon>Eukaryota</taxon>
        <taxon>Metazoa</taxon>
        <taxon>Chordata</taxon>
        <taxon>Craniata</taxon>
        <taxon>Vertebrata</taxon>
        <taxon>Euteleostomi</taxon>
        <taxon>Actinopterygii</taxon>
        <taxon>Neopterygii</taxon>
        <taxon>Teleostei</taxon>
        <taxon>Neoteleostei</taxon>
        <taxon>Acanthomorphata</taxon>
        <taxon>Carangaria</taxon>
        <taxon>Carangaria incertae sedis</taxon>
        <taxon>Centropomidae</taxon>
        <taxon>Lates</taxon>
    </lineage>
</organism>
<evidence type="ECO:0000256" key="8">
    <source>
        <dbReference type="ARBA" id="ARBA00022801"/>
    </source>
</evidence>
<keyword evidence="7" id="KW-0732">Signal</keyword>
<comment type="subcellular location">
    <subcellularLocation>
        <location evidence="2">Secreted</location>
    </subcellularLocation>
</comment>
<dbReference type="InterPro" id="IPR036508">
    <property type="entry name" value="Chitin-bd_dom_sf"/>
</dbReference>
<dbReference type="Proteomes" id="UP001279410">
    <property type="component" value="Unassembled WGS sequence"/>
</dbReference>
<keyword evidence="5" id="KW-0964">Secreted</keyword>
<evidence type="ECO:0000256" key="7">
    <source>
        <dbReference type="ARBA" id="ARBA00022729"/>
    </source>
</evidence>
<keyword evidence="6" id="KW-0147">Chitin-binding</keyword>
<dbReference type="GO" id="GO:0008843">
    <property type="term" value="F:endochitinase activity"/>
    <property type="evidence" value="ECO:0007669"/>
    <property type="project" value="UniProtKB-EC"/>
</dbReference>
<dbReference type="InterPro" id="IPR002557">
    <property type="entry name" value="Chitin-bd_dom"/>
</dbReference>
<dbReference type="Pfam" id="PF00704">
    <property type="entry name" value="Glyco_hydro_18"/>
    <property type="match status" value="1"/>
</dbReference>
<comment type="catalytic activity">
    <reaction evidence="1">
        <text>Random endo-hydrolysis of N-acetyl-beta-D-glucosaminide (1-&gt;4)-beta-linkages in chitin and chitodextrins.</text>
        <dbReference type="EC" id="3.2.1.14"/>
    </reaction>
</comment>
<evidence type="ECO:0000256" key="6">
    <source>
        <dbReference type="ARBA" id="ARBA00022669"/>
    </source>
</evidence>
<dbReference type="SUPFAM" id="SSF54556">
    <property type="entry name" value="Chitinase insertion domain"/>
    <property type="match status" value="1"/>
</dbReference>
<dbReference type="GO" id="GO:0005576">
    <property type="term" value="C:extracellular region"/>
    <property type="evidence" value="ECO:0007669"/>
    <property type="project" value="UniProtKB-SubCell"/>
</dbReference>
<evidence type="ECO:0000256" key="13">
    <source>
        <dbReference type="ARBA" id="ARBA00023326"/>
    </source>
</evidence>
<keyword evidence="11" id="KW-0119">Carbohydrate metabolism</keyword>
<dbReference type="InterPro" id="IPR001223">
    <property type="entry name" value="Glyco_hydro18_cat"/>
</dbReference>
<evidence type="ECO:0000256" key="3">
    <source>
        <dbReference type="ARBA" id="ARBA00009121"/>
    </source>
</evidence>
<dbReference type="InterPro" id="IPR029070">
    <property type="entry name" value="Chitinase_insertion_sf"/>
</dbReference>
<reference evidence="17" key="1">
    <citation type="submission" date="2022-08" db="EMBL/GenBank/DDBJ databases">
        <title>Genome sequencing of akame (Lates japonicus).</title>
        <authorList>
            <person name="Hashiguchi Y."/>
            <person name="Takahashi H."/>
        </authorList>
    </citation>
    <scope>NUCLEOTIDE SEQUENCE</scope>
    <source>
        <strain evidence="17">Kochi</strain>
    </source>
</reference>
<dbReference type="PROSITE" id="PS51910">
    <property type="entry name" value="GH18_2"/>
    <property type="match status" value="1"/>
</dbReference>
<dbReference type="InterPro" id="IPR017853">
    <property type="entry name" value="GH"/>
</dbReference>
<feature type="region of interest" description="Disordered" evidence="14">
    <location>
        <begin position="146"/>
        <end position="175"/>
    </location>
</feature>
<evidence type="ECO:0000256" key="11">
    <source>
        <dbReference type="ARBA" id="ARBA00023277"/>
    </source>
</evidence>
<evidence type="ECO:0000256" key="10">
    <source>
        <dbReference type="ARBA" id="ARBA00023157"/>
    </source>
</evidence>
<dbReference type="PANTHER" id="PTHR11177">
    <property type="entry name" value="CHITINASE"/>
    <property type="match status" value="1"/>
</dbReference>
<dbReference type="Pfam" id="PF01607">
    <property type="entry name" value="CBM_14"/>
    <property type="match status" value="1"/>
</dbReference>
<keyword evidence="18" id="KW-1185">Reference proteome</keyword>
<dbReference type="SMART" id="SM00494">
    <property type="entry name" value="ChtBD2"/>
    <property type="match status" value="1"/>
</dbReference>
<dbReference type="GO" id="GO:0000272">
    <property type="term" value="P:polysaccharide catabolic process"/>
    <property type="evidence" value="ECO:0007669"/>
    <property type="project" value="UniProtKB-KW"/>
</dbReference>
<evidence type="ECO:0000259" key="15">
    <source>
        <dbReference type="PROSITE" id="PS50940"/>
    </source>
</evidence>
<keyword evidence="13" id="KW-0624">Polysaccharide degradation</keyword>
<proteinExistence type="inferred from homology"/>
<comment type="similarity">
    <text evidence="3">Belongs to the glycosyl hydrolase 18 family. Chitinase class II subfamily.</text>
</comment>
<keyword evidence="9" id="KW-0146">Chitin degradation</keyword>
<accession>A0AAD3MAG4</accession>
<dbReference type="PROSITE" id="PS50940">
    <property type="entry name" value="CHIT_BIND_II"/>
    <property type="match status" value="1"/>
</dbReference>
<evidence type="ECO:0000313" key="17">
    <source>
        <dbReference type="EMBL" id="GLD50135.1"/>
    </source>
</evidence>
<dbReference type="GO" id="GO:0006032">
    <property type="term" value="P:chitin catabolic process"/>
    <property type="evidence" value="ECO:0007669"/>
    <property type="project" value="UniProtKB-KW"/>
</dbReference>
<dbReference type="FunFam" id="3.20.20.80:FF:000081">
    <property type="entry name" value="Chitinase 1"/>
    <property type="match status" value="1"/>
</dbReference>